<feature type="repeat" description="TPR" evidence="1">
    <location>
        <begin position="92"/>
        <end position="125"/>
    </location>
</feature>
<dbReference type="OrthoDB" id="9763484at2"/>
<dbReference type="EMBL" id="AAWS01000033">
    <property type="protein sequence ID" value="EAY26543.1"/>
    <property type="molecule type" value="Genomic_DNA"/>
</dbReference>
<accession>A1ZSX9</accession>
<dbReference type="InterPro" id="IPR011990">
    <property type="entry name" value="TPR-like_helical_dom_sf"/>
</dbReference>
<keyword evidence="4" id="KW-0808">Transferase</keyword>
<keyword evidence="1" id="KW-0802">TPR repeat</keyword>
<keyword evidence="5" id="KW-1185">Reference proteome</keyword>
<feature type="domain" description="PPM-type phosphatase" evidence="3">
    <location>
        <begin position="498"/>
        <end position="727"/>
    </location>
</feature>
<evidence type="ECO:0000313" key="4">
    <source>
        <dbReference type="EMBL" id="EAY26543.1"/>
    </source>
</evidence>
<dbReference type="InterPro" id="IPR036457">
    <property type="entry name" value="PPM-type-like_dom_sf"/>
</dbReference>
<evidence type="ECO:0000259" key="3">
    <source>
        <dbReference type="SMART" id="SM00331"/>
    </source>
</evidence>
<proteinExistence type="predicted"/>
<evidence type="ECO:0000313" key="5">
    <source>
        <dbReference type="Proteomes" id="UP000004095"/>
    </source>
</evidence>
<keyword evidence="4" id="KW-0723">Serine/threonine-protein kinase</keyword>
<dbReference type="InterPro" id="IPR019734">
    <property type="entry name" value="TPR_rpt"/>
</dbReference>
<dbReference type="Proteomes" id="UP000004095">
    <property type="component" value="Unassembled WGS sequence"/>
</dbReference>
<evidence type="ECO:0000256" key="1">
    <source>
        <dbReference type="PROSITE-ProRule" id="PRU00339"/>
    </source>
</evidence>
<organism evidence="4 5">
    <name type="scientific">Microscilla marina ATCC 23134</name>
    <dbReference type="NCBI Taxonomy" id="313606"/>
    <lineage>
        <taxon>Bacteria</taxon>
        <taxon>Pseudomonadati</taxon>
        <taxon>Bacteroidota</taxon>
        <taxon>Cytophagia</taxon>
        <taxon>Cytophagales</taxon>
        <taxon>Microscillaceae</taxon>
        <taxon>Microscilla</taxon>
    </lineage>
</organism>
<dbReference type="Pfam" id="PF13374">
    <property type="entry name" value="TPR_10"/>
    <property type="match status" value="1"/>
</dbReference>
<dbReference type="PANTHER" id="PTHR10098">
    <property type="entry name" value="RAPSYN-RELATED"/>
    <property type="match status" value="1"/>
</dbReference>
<dbReference type="Gene3D" id="3.60.40.10">
    <property type="entry name" value="PPM-type phosphatase domain"/>
    <property type="match status" value="1"/>
</dbReference>
<dbReference type="PROSITE" id="PS50005">
    <property type="entry name" value="TPR"/>
    <property type="match status" value="2"/>
</dbReference>
<dbReference type="SUPFAM" id="SSF48452">
    <property type="entry name" value="TPR-like"/>
    <property type="match status" value="2"/>
</dbReference>
<dbReference type="SUPFAM" id="SSF81606">
    <property type="entry name" value="PP2C-like"/>
    <property type="match status" value="1"/>
</dbReference>
<keyword evidence="2" id="KW-0812">Transmembrane</keyword>
<gene>
    <name evidence="4" type="ORF">M23134_01713</name>
</gene>
<dbReference type="eggNOG" id="COG0457">
    <property type="taxonomic scope" value="Bacteria"/>
</dbReference>
<dbReference type="SMART" id="SM00028">
    <property type="entry name" value="TPR"/>
    <property type="match status" value="6"/>
</dbReference>
<dbReference type="AlphaFoldDB" id="A1ZSX9"/>
<dbReference type="Gene3D" id="1.25.40.10">
    <property type="entry name" value="Tetratricopeptide repeat domain"/>
    <property type="match status" value="2"/>
</dbReference>
<dbReference type="InterPro" id="IPR001932">
    <property type="entry name" value="PPM-type_phosphatase-like_dom"/>
</dbReference>
<keyword evidence="2" id="KW-0472">Membrane</keyword>
<sequence length="727" mass="84000">MFLSKLFLCIVRVQLVYVLLGGALVAHLQAQTPEADSLKELLKNYPQRDTQYVNLLNATGMKIYSSNPEQTADYGQKALELSQKLKYLKGIAQAYHTLGVSRYVKGKYAQAAQYYRKALNFYRKTNNRHKVASIQSNLGTLSIWQANYDQSIKHFMQAVTYFKSINDQGALANCYNSLGVVHKRRGDLNEAKKYYQLALTGFRGAKNNAGIASALINLGRISQVQSQWKQAIDFNFKALKIAQKTNNKRALSTCYHNIGEVKASQGKHREAIAYYQKTIDIEEEFKSLPGQAYTYNFLAESYRLLKEYKEAEALLRISNDLAKKSKARTELKYNYLFQARLDSSQGKYLAAFEAYKQYTAVKDSLFNIQKSKQIARMQTQFKTKEKEQTILLLKEKERIQKYIIKRKNLWLVIIGLGLFSALALAYVWYRYYISKKKNNEQLQKLNYELNQHQDEIIAQHDFIEEQRDRLAEQNTKITKSLQAANHLQRATLPTTEHVLGILPQHFIMYRPKDIVSGDFYWVEKIEAQTFVIMGDGTGHGVPGAFMALIATTLIDRIVKNWRVTEPAAILTMMHQEVRNILHQQDNDNQDGVDIGICVFTQKDEGMLHLTFAGARRPLWYMRSNDQEIQELKANRKSIGGFRKNNGTFEQHSIELPPQTIFYLHTDGYSDQNNQDRRKFGQKSFREELQKVYQQNCASQLAYLEESLDEFMKDTEQRDDIAVIGWKI</sequence>
<dbReference type="RefSeq" id="WP_002700827.1">
    <property type="nucleotide sequence ID" value="NZ_AAWS01000033.1"/>
</dbReference>
<keyword evidence="4" id="KW-0418">Kinase</keyword>
<evidence type="ECO:0000256" key="2">
    <source>
        <dbReference type="SAM" id="Phobius"/>
    </source>
</evidence>
<name>A1ZSX9_MICM2</name>
<dbReference type="SMART" id="SM00331">
    <property type="entry name" value="PP2C_SIG"/>
    <property type="match status" value="1"/>
</dbReference>
<feature type="repeat" description="TPR" evidence="1">
    <location>
        <begin position="252"/>
        <end position="285"/>
    </location>
</feature>
<comment type="caution">
    <text evidence="4">The sequence shown here is derived from an EMBL/GenBank/DDBJ whole genome shotgun (WGS) entry which is preliminary data.</text>
</comment>
<reference evidence="4 5" key="1">
    <citation type="submission" date="2007-01" db="EMBL/GenBank/DDBJ databases">
        <authorList>
            <person name="Haygood M."/>
            <person name="Podell S."/>
            <person name="Anderson C."/>
            <person name="Hopkinson B."/>
            <person name="Roe K."/>
            <person name="Barbeau K."/>
            <person name="Gaasterland T."/>
            <person name="Ferriera S."/>
            <person name="Johnson J."/>
            <person name="Kravitz S."/>
            <person name="Beeson K."/>
            <person name="Sutton G."/>
            <person name="Rogers Y.-H."/>
            <person name="Friedman R."/>
            <person name="Frazier M."/>
            <person name="Venter J.C."/>
        </authorList>
    </citation>
    <scope>NUCLEOTIDE SEQUENCE [LARGE SCALE GENOMIC DNA]</scope>
    <source>
        <strain evidence="4 5">ATCC 23134</strain>
    </source>
</reference>
<dbReference type="Pfam" id="PF13424">
    <property type="entry name" value="TPR_12"/>
    <property type="match status" value="2"/>
</dbReference>
<dbReference type="eggNOG" id="COG2208">
    <property type="taxonomic scope" value="Bacteria"/>
</dbReference>
<feature type="transmembrane region" description="Helical" evidence="2">
    <location>
        <begin position="409"/>
        <end position="429"/>
    </location>
</feature>
<keyword evidence="2" id="KW-1133">Transmembrane helix</keyword>
<dbReference type="Pfam" id="PF07228">
    <property type="entry name" value="SpoIIE"/>
    <property type="match status" value="1"/>
</dbReference>
<dbReference type="GO" id="GO:0004674">
    <property type="term" value="F:protein serine/threonine kinase activity"/>
    <property type="evidence" value="ECO:0007669"/>
    <property type="project" value="UniProtKB-KW"/>
</dbReference>
<protein>
    <submittedName>
        <fullName evidence="4">Serine/threonine protein kinases</fullName>
    </submittedName>
</protein>